<name>A0A7W6NBB4_9HYPH</name>
<feature type="transmembrane region" description="Helical" evidence="6">
    <location>
        <begin position="195"/>
        <end position="216"/>
    </location>
</feature>
<dbReference type="AlphaFoldDB" id="A0A7W6NBB4"/>
<gene>
    <name evidence="7" type="ORF">GGR20_002032</name>
</gene>
<accession>A0A7W6NBB4</accession>
<feature type="transmembrane region" description="Helical" evidence="6">
    <location>
        <begin position="58"/>
        <end position="83"/>
    </location>
</feature>
<keyword evidence="8" id="KW-1185">Reference proteome</keyword>
<dbReference type="PANTHER" id="PTHR21716">
    <property type="entry name" value="TRANSMEMBRANE PROTEIN"/>
    <property type="match status" value="1"/>
</dbReference>
<dbReference type="GO" id="GO:0016020">
    <property type="term" value="C:membrane"/>
    <property type="evidence" value="ECO:0007669"/>
    <property type="project" value="UniProtKB-SubCell"/>
</dbReference>
<feature type="transmembrane region" description="Helical" evidence="6">
    <location>
        <begin position="223"/>
        <end position="252"/>
    </location>
</feature>
<organism evidence="7 8">
    <name type="scientific">Devosia subaequoris</name>
    <dbReference type="NCBI Taxonomy" id="395930"/>
    <lineage>
        <taxon>Bacteria</taxon>
        <taxon>Pseudomonadati</taxon>
        <taxon>Pseudomonadota</taxon>
        <taxon>Alphaproteobacteria</taxon>
        <taxon>Hyphomicrobiales</taxon>
        <taxon>Devosiaceae</taxon>
        <taxon>Devosia</taxon>
    </lineage>
</organism>
<dbReference type="RefSeq" id="WP_183311096.1">
    <property type="nucleotide sequence ID" value="NZ_JACIEW010000004.1"/>
</dbReference>
<feature type="transmembrane region" description="Helical" evidence="6">
    <location>
        <begin position="258"/>
        <end position="281"/>
    </location>
</feature>
<evidence type="ECO:0000313" key="8">
    <source>
        <dbReference type="Proteomes" id="UP000547011"/>
    </source>
</evidence>
<comment type="subcellular location">
    <subcellularLocation>
        <location evidence="1">Membrane</location>
        <topology evidence="1">Multi-pass membrane protein</topology>
    </subcellularLocation>
</comment>
<evidence type="ECO:0000256" key="3">
    <source>
        <dbReference type="ARBA" id="ARBA00022692"/>
    </source>
</evidence>
<evidence type="ECO:0000256" key="2">
    <source>
        <dbReference type="ARBA" id="ARBA00009773"/>
    </source>
</evidence>
<dbReference type="GO" id="GO:0055085">
    <property type="term" value="P:transmembrane transport"/>
    <property type="evidence" value="ECO:0007669"/>
    <property type="project" value="TreeGrafter"/>
</dbReference>
<feature type="transmembrane region" description="Helical" evidence="6">
    <location>
        <begin position="7"/>
        <end position="38"/>
    </location>
</feature>
<dbReference type="Proteomes" id="UP000547011">
    <property type="component" value="Unassembled WGS sequence"/>
</dbReference>
<evidence type="ECO:0000256" key="4">
    <source>
        <dbReference type="ARBA" id="ARBA00022989"/>
    </source>
</evidence>
<feature type="transmembrane region" description="Helical" evidence="6">
    <location>
        <begin position="293"/>
        <end position="317"/>
    </location>
</feature>
<keyword evidence="3 6" id="KW-0812">Transmembrane</keyword>
<sequence>MTDVTRAILIGILAVATLMLAWQLSAILLLAFAGVLLAALLDTAVRPLDRVLPLPRPLIVVLVTLLIAGLLIGGLSWGGFSLWQGVEELWSMIINRATELYERFGDDLNDQLTSEDQTLMQNLLPNPAELFSQAGSIFGLTLGVLGNIVIIGFLGLFFAINPAGYRDSVLILIPARYRARWKDAFDNTGEALRGWLVTQLAVMILIGLLVFTLLTLLGSPDALLLGVLAGVLNFIPYLGPIISAVPVLLTLAGQDMTALWIGALGLLLIQNIEGYVITPLLQQRIIELPPAWSLITMAVMGALFGPMGVALATPLFAVSRTLTQKLYIEPRDAEKTGQGHSP</sequence>
<evidence type="ECO:0000256" key="1">
    <source>
        <dbReference type="ARBA" id="ARBA00004141"/>
    </source>
</evidence>
<keyword evidence="4 6" id="KW-1133">Transmembrane helix</keyword>
<feature type="transmembrane region" description="Helical" evidence="6">
    <location>
        <begin position="137"/>
        <end position="160"/>
    </location>
</feature>
<dbReference type="Pfam" id="PF01594">
    <property type="entry name" value="AI-2E_transport"/>
    <property type="match status" value="1"/>
</dbReference>
<protein>
    <submittedName>
        <fullName evidence="7">Putative PurR-regulated permease PerM</fullName>
    </submittedName>
</protein>
<proteinExistence type="inferred from homology"/>
<keyword evidence="5 6" id="KW-0472">Membrane</keyword>
<dbReference type="EMBL" id="JACIEW010000004">
    <property type="protein sequence ID" value="MBB4052389.1"/>
    <property type="molecule type" value="Genomic_DNA"/>
</dbReference>
<reference evidence="7 8" key="1">
    <citation type="submission" date="2020-08" db="EMBL/GenBank/DDBJ databases">
        <title>Genomic Encyclopedia of Type Strains, Phase IV (KMG-IV): sequencing the most valuable type-strain genomes for metagenomic binning, comparative biology and taxonomic classification.</title>
        <authorList>
            <person name="Goeker M."/>
        </authorList>
    </citation>
    <scope>NUCLEOTIDE SEQUENCE [LARGE SCALE GENOMIC DNA]</scope>
    <source>
        <strain evidence="7 8">DSM 23447</strain>
    </source>
</reference>
<dbReference type="PANTHER" id="PTHR21716:SF62">
    <property type="entry name" value="TRANSPORT PROTEIN YDBI-RELATED"/>
    <property type="match status" value="1"/>
</dbReference>
<comment type="caution">
    <text evidence="7">The sequence shown here is derived from an EMBL/GenBank/DDBJ whole genome shotgun (WGS) entry which is preliminary data.</text>
</comment>
<evidence type="ECO:0000256" key="6">
    <source>
        <dbReference type="SAM" id="Phobius"/>
    </source>
</evidence>
<evidence type="ECO:0000256" key="5">
    <source>
        <dbReference type="ARBA" id="ARBA00023136"/>
    </source>
</evidence>
<dbReference type="InterPro" id="IPR002549">
    <property type="entry name" value="AI-2E-like"/>
</dbReference>
<evidence type="ECO:0000313" key="7">
    <source>
        <dbReference type="EMBL" id="MBB4052389.1"/>
    </source>
</evidence>
<comment type="similarity">
    <text evidence="2">Belongs to the autoinducer-2 exporter (AI-2E) (TC 2.A.86) family.</text>
</comment>